<comment type="caution">
    <text evidence="2">The sequence shown here is derived from an EMBL/GenBank/DDBJ whole genome shotgun (WGS) entry which is preliminary data.</text>
</comment>
<reference evidence="2 3" key="1">
    <citation type="submission" date="2021-02" db="EMBL/GenBank/DDBJ databases">
        <title>De Novo genome assembly of isolated myxobacteria.</title>
        <authorList>
            <person name="Stevens D.C."/>
        </authorList>
    </citation>
    <scope>NUCLEOTIDE SEQUENCE [LARGE SCALE GENOMIC DNA]</scope>
    <source>
        <strain evidence="2 3">ATCC 29039</strain>
    </source>
</reference>
<dbReference type="Proteomes" id="UP000664052">
    <property type="component" value="Unassembled WGS sequence"/>
</dbReference>
<keyword evidence="1" id="KW-1133">Transmembrane helix</keyword>
<organism evidence="2 3">
    <name type="scientific">Corallococcus macrosporus</name>
    <dbReference type="NCBI Taxonomy" id="35"/>
    <lineage>
        <taxon>Bacteria</taxon>
        <taxon>Pseudomonadati</taxon>
        <taxon>Myxococcota</taxon>
        <taxon>Myxococcia</taxon>
        <taxon>Myxococcales</taxon>
        <taxon>Cystobacterineae</taxon>
        <taxon>Myxococcaceae</taxon>
        <taxon>Corallococcus</taxon>
    </lineage>
</organism>
<dbReference type="Pfam" id="PF19447">
    <property type="entry name" value="DUF5985"/>
    <property type="match status" value="1"/>
</dbReference>
<sequence length="85" mass="9166">MAEAVYILCALTSAACAVLLLRAWRRTRMKLLLYSGLCFSAFTVNNVLLFVDLVLIPAGDLSLARTATSLTGAAVLLYGLIWDVS</sequence>
<protein>
    <recommendedName>
        <fullName evidence="4">GGDEF domain-containing protein</fullName>
    </recommendedName>
</protein>
<feature type="transmembrane region" description="Helical" evidence="1">
    <location>
        <begin position="62"/>
        <end position="81"/>
    </location>
</feature>
<keyword evidence="3" id="KW-1185">Reference proteome</keyword>
<dbReference type="InterPro" id="IPR046027">
    <property type="entry name" value="DUF5985"/>
</dbReference>
<proteinExistence type="predicted"/>
<keyword evidence="1" id="KW-0812">Transmembrane</keyword>
<feature type="transmembrane region" description="Helical" evidence="1">
    <location>
        <begin position="31"/>
        <end position="56"/>
    </location>
</feature>
<keyword evidence="1" id="KW-0472">Membrane</keyword>
<evidence type="ECO:0008006" key="4">
    <source>
        <dbReference type="Google" id="ProtNLM"/>
    </source>
</evidence>
<evidence type="ECO:0000256" key="1">
    <source>
        <dbReference type="SAM" id="Phobius"/>
    </source>
</evidence>
<name>A0ABS3DEU7_9BACT</name>
<accession>A0ABS3DEU7</accession>
<dbReference type="EMBL" id="JAFIMU010000007">
    <property type="protein sequence ID" value="MBN8229591.1"/>
    <property type="molecule type" value="Genomic_DNA"/>
</dbReference>
<evidence type="ECO:0000313" key="2">
    <source>
        <dbReference type="EMBL" id="MBN8229591.1"/>
    </source>
</evidence>
<dbReference type="RefSeq" id="WP_207052918.1">
    <property type="nucleotide sequence ID" value="NZ_JAFIMU010000007.1"/>
</dbReference>
<feature type="transmembrane region" description="Helical" evidence="1">
    <location>
        <begin position="6"/>
        <end position="24"/>
    </location>
</feature>
<gene>
    <name evidence="2" type="ORF">JYK02_18945</name>
</gene>
<evidence type="ECO:0000313" key="3">
    <source>
        <dbReference type="Proteomes" id="UP000664052"/>
    </source>
</evidence>